<dbReference type="AlphaFoldDB" id="A0A7Z0LLI9"/>
<dbReference type="Proteomes" id="UP000586119">
    <property type="component" value="Unassembled WGS sequence"/>
</dbReference>
<dbReference type="EMBL" id="JACCDF010000008">
    <property type="protein sequence ID" value="NYS61214.1"/>
    <property type="molecule type" value="Genomic_DNA"/>
</dbReference>
<keyword evidence="2" id="KW-1185">Reference proteome</keyword>
<accession>A0A7Z0LLI9</accession>
<protein>
    <submittedName>
        <fullName evidence="1">Uncharacterized protein</fullName>
    </submittedName>
</protein>
<dbReference type="RefSeq" id="WP_179930537.1">
    <property type="nucleotide sequence ID" value="NZ_JACCDF010000008.1"/>
</dbReference>
<gene>
    <name evidence="1" type="ORF">HZS81_10655</name>
</gene>
<reference evidence="1 2" key="1">
    <citation type="journal article" date="2015" name="Int. J. Syst. Evol. Microbiol.">
        <title>Halomonas salicampi sp. nov., a halotolerant and alkalitolerant bacterium isolated from a saltern soil.</title>
        <authorList>
            <person name="Lee J.C."/>
            <person name="Kim Y.S."/>
            <person name="Yun B.S."/>
            <person name="Whang K.S."/>
        </authorList>
    </citation>
    <scope>NUCLEOTIDE SEQUENCE [LARGE SCALE GENOMIC DNA]</scope>
    <source>
        <strain evidence="1 2">BH103</strain>
    </source>
</reference>
<evidence type="ECO:0000313" key="1">
    <source>
        <dbReference type="EMBL" id="NYS61214.1"/>
    </source>
</evidence>
<proteinExistence type="predicted"/>
<sequence length="173" mass="19751">MSHQGIVSANCEMEEEVWLEARLAQDDVNKRVAMINRAFQMTRLQAVGFPYLVVAFCWHWRRFGILRHGLLHCAVDRCQGTSITMEQLPLGAPIADAELVQPRLDTGLLHQKAYRHVTQARRHHLKQRQATSLHVSSARLIRKPLWKVDVSHAKYGEMALLLDGLTGGYYVMP</sequence>
<evidence type="ECO:0000313" key="2">
    <source>
        <dbReference type="Proteomes" id="UP000586119"/>
    </source>
</evidence>
<comment type="caution">
    <text evidence="1">The sequence shown here is derived from an EMBL/GenBank/DDBJ whole genome shotgun (WGS) entry which is preliminary data.</text>
</comment>
<name>A0A7Z0LLI9_9GAMM</name>
<organism evidence="1 2">
    <name type="scientific">Vreelandella salicampi</name>
    <dbReference type="NCBI Taxonomy" id="1449798"/>
    <lineage>
        <taxon>Bacteria</taxon>
        <taxon>Pseudomonadati</taxon>
        <taxon>Pseudomonadota</taxon>
        <taxon>Gammaproteobacteria</taxon>
        <taxon>Oceanospirillales</taxon>
        <taxon>Halomonadaceae</taxon>
        <taxon>Vreelandella</taxon>
    </lineage>
</organism>